<dbReference type="EMBL" id="JAPDNS010000001">
    <property type="protein sequence ID" value="MCW3483618.1"/>
    <property type="molecule type" value="Genomic_DNA"/>
</dbReference>
<sequence length="173" mass="20097">MEKRIFWEIIEKSLLVQEDQANELQRLLSQFSLSDIVDFEIIMRELIIELDDYKVMGIPKIIDGYVSDDSYIYFRCWIISKGREIFDIALQHPDDIAKIVDQSTLPDFEDLLYIADNAYQFKSGVGDDDDNLPRNIAYSKGLDYDLDAPPTKGTKCEERDLPGVYPKLWAIFN</sequence>
<proteinExistence type="predicted"/>
<reference evidence="2 3" key="1">
    <citation type="submission" date="2022-10" db="EMBL/GenBank/DDBJ databases">
        <title>Chitinophaga nivalis PC15 sp. nov., isolated from Pyeongchang county, South Korea.</title>
        <authorList>
            <person name="Trinh H.N."/>
        </authorList>
    </citation>
    <scope>NUCLEOTIDE SEQUENCE [LARGE SCALE GENOMIC DNA]</scope>
    <source>
        <strain evidence="2 3">PC14</strain>
    </source>
</reference>
<organism evidence="2 3">
    <name type="scientific">Chitinophaga nivalis</name>
    <dbReference type="NCBI Taxonomy" id="2991709"/>
    <lineage>
        <taxon>Bacteria</taxon>
        <taxon>Pseudomonadati</taxon>
        <taxon>Bacteroidota</taxon>
        <taxon>Chitinophagia</taxon>
        <taxon>Chitinophagales</taxon>
        <taxon>Chitinophagaceae</taxon>
        <taxon>Chitinophaga</taxon>
    </lineage>
</organism>
<evidence type="ECO:0000313" key="2">
    <source>
        <dbReference type="EMBL" id="MCW3483618.1"/>
    </source>
</evidence>
<accession>A0ABT3II56</accession>
<name>A0ABT3II56_9BACT</name>
<dbReference type="Proteomes" id="UP001207742">
    <property type="component" value="Unassembled WGS sequence"/>
</dbReference>
<gene>
    <name evidence="2" type="ORF">OL497_06920</name>
</gene>
<dbReference type="InterPro" id="IPR025334">
    <property type="entry name" value="DUF4240"/>
</dbReference>
<keyword evidence="3" id="KW-1185">Reference proteome</keyword>
<feature type="domain" description="DUF4240" evidence="1">
    <location>
        <begin position="1"/>
        <end position="120"/>
    </location>
</feature>
<protein>
    <submittedName>
        <fullName evidence="2">DUF4240 domain-containing protein</fullName>
    </submittedName>
</protein>
<evidence type="ECO:0000313" key="3">
    <source>
        <dbReference type="Proteomes" id="UP001207742"/>
    </source>
</evidence>
<comment type="caution">
    <text evidence="2">The sequence shown here is derived from an EMBL/GenBank/DDBJ whole genome shotgun (WGS) entry which is preliminary data.</text>
</comment>
<dbReference type="RefSeq" id="WP_264729128.1">
    <property type="nucleotide sequence ID" value="NZ_JAPDNR010000001.1"/>
</dbReference>
<dbReference type="Pfam" id="PF14024">
    <property type="entry name" value="DUF4240"/>
    <property type="match status" value="1"/>
</dbReference>
<evidence type="ECO:0000259" key="1">
    <source>
        <dbReference type="Pfam" id="PF14024"/>
    </source>
</evidence>